<protein>
    <submittedName>
        <fullName evidence="2">Uncharacterized protein</fullName>
    </submittedName>
</protein>
<dbReference type="Proteomes" id="UP001498398">
    <property type="component" value="Unassembled WGS sequence"/>
</dbReference>
<gene>
    <name evidence="2" type="ORF">VKT23_006387</name>
</gene>
<evidence type="ECO:0000256" key="1">
    <source>
        <dbReference type="SAM" id="MobiDB-lite"/>
    </source>
</evidence>
<proteinExistence type="predicted"/>
<evidence type="ECO:0000313" key="3">
    <source>
        <dbReference type="Proteomes" id="UP001498398"/>
    </source>
</evidence>
<name>A0ABR1JQ57_9AGAR</name>
<feature type="region of interest" description="Disordered" evidence="1">
    <location>
        <begin position="260"/>
        <end position="309"/>
    </location>
</feature>
<feature type="region of interest" description="Disordered" evidence="1">
    <location>
        <begin position="145"/>
        <end position="230"/>
    </location>
</feature>
<feature type="compositionally biased region" description="Polar residues" evidence="1">
    <location>
        <begin position="260"/>
        <end position="270"/>
    </location>
</feature>
<sequence length="337" mass="36614">MSSKTPSPQSYNPHPYSYVPQLQSQIVGVSAISSSAVSTLDPVGKYLGHSARNLLDIALTAVELNFFLAPHGQKTIRRNELQAKVNAAGIHGSSTVLEARLYDLLAWHQKEDCPTTMKEVLDNSPFSASFDGPLNRLAEMLGDSRKERKEHLQKKHSHGGDIIPKESFNTTARTSAGDDYVIPRPSPSLSTPAEPESQSPIGGPSSSYANCIGRDPSAADDPEHPTVPVLPTTVSHMQEENHIPFPVSFSTLSKSAYISSLSNPGPSSKVSGKRKADEPSPGVHPRSKKSRSSREVESHPGQNICSACPSESCKRREERLLLMKAHQTFLDLLMSNM</sequence>
<comment type="caution">
    <text evidence="2">The sequence shown here is derived from an EMBL/GenBank/DDBJ whole genome shotgun (WGS) entry which is preliminary data.</text>
</comment>
<accession>A0ABR1JQ57</accession>
<dbReference type="EMBL" id="JBANRG010000008">
    <property type="protein sequence ID" value="KAK7464221.1"/>
    <property type="molecule type" value="Genomic_DNA"/>
</dbReference>
<keyword evidence="3" id="KW-1185">Reference proteome</keyword>
<organism evidence="2 3">
    <name type="scientific">Marasmiellus scandens</name>
    <dbReference type="NCBI Taxonomy" id="2682957"/>
    <lineage>
        <taxon>Eukaryota</taxon>
        <taxon>Fungi</taxon>
        <taxon>Dikarya</taxon>
        <taxon>Basidiomycota</taxon>
        <taxon>Agaricomycotina</taxon>
        <taxon>Agaricomycetes</taxon>
        <taxon>Agaricomycetidae</taxon>
        <taxon>Agaricales</taxon>
        <taxon>Marasmiineae</taxon>
        <taxon>Omphalotaceae</taxon>
        <taxon>Marasmiellus</taxon>
    </lineage>
</organism>
<feature type="compositionally biased region" description="Polar residues" evidence="1">
    <location>
        <begin position="187"/>
        <end position="209"/>
    </location>
</feature>
<evidence type="ECO:0000313" key="2">
    <source>
        <dbReference type="EMBL" id="KAK7464221.1"/>
    </source>
</evidence>
<reference evidence="2 3" key="1">
    <citation type="submission" date="2024-01" db="EMBL/GenBank/DDBJ databases">
        <title>A draft genome for the cacao thread blight pathogen Marasmiellus scandens.</title>
        <authorList>
            <person name="Baruah I.K."/>
            <person name="Leung J."/>
            <person name="Bukari Y."/>
            <person name="Amoako-Attah I."/>
            <person name="Meinhardt L.W."/>
            <person name="Bailey B.A."/>
            <person name="Cohen S.P."/>
        </authorList>
    </citation>
    <scope>NUCLEOTIDE SEQUENCE [LARGE SCALE GENOMIC DNA]</scope>
    <source>
        <strain evidence="2 3">GH-19</strain>
    </source>
</reference>